<evidence type="ECO:0000256" key="1">
    <source>
        <dbReference type="SAM" id="MobiDB-lite"/>
    </source>
</evidence>
<gene>
    <name evidence="2" type="ORF">PPSIR1_19609</name>
</gene>
<evidence type="ECO:0000313" key="2">
    <source>
        <dbReference type="EMBL" id="EDM77083.1"/>
    </source>
</evidence>
<feature type="region of interest" description="Disordered" evidence="1">
    <location>
        <begin position="15"/>
        <end position="44"/>
    </location>
</feature>
<dbReference type="Pfam" id="PF13174">
    <property type="entry name" value="TPR_6"/>
    <property type="match status" value="1"/>
</dbReference>
<dbReference type="EMBL" id="ABCS01000052">
    <property type="protein sequence ID" value="EDM77083.1"/>
    <property type="molecule type" value="Genomic_DNA"/>
</dbReference>
<keyword evidence="3" id="KW-1185">Reference proteome</keyword>
<feature type="region of interest" description="Disordered" evidence="1">
    <location>
        <begin position="117"/>
        <end position="156"/>
    </location>
</feature>
<proteinExistence type="predicted"/>
<dbReference type="InterPro" id="IPR011990">
    <property type="entry name" value="TPR-like_helical_dom_sf"/>
</dbReference>
<dbReference type="eggNOG" id="COG0457">
    <property type="taxonomic scope" value="Bacteria"/>
</dbReference>
<accession>A6GAM1</accession>
<dbReference type="STRING" id="391625.PPSIR1_19609"/>
<dbReference type="SUPFAM" id="SSF48452">
    <property type="entry name" value="TPR-like"/>
    <property type="match status" value="1"/>
</dbReference>
<dbReference type="InterPro" id="IPR019734">
    <property type="entry name" value="TPR_rpt"/>
</dbReference>
<name>A6GAM1_9BACT</name>
<evidence type="ECO:0008006" key="4">
    <source>
        <dbReference type="Google" id="ProtNLM"/>
    </source>
</evidence>
<comment type="caution">
    <text evidence="2">The sequence shown here is derived from an EMBL/GenBank/DDBJ whole genome shotgun (WGS) entry which is preliminary data.</text>
</comment>
<dbReference type="Proteomes" id="UP000005801">
    <property type="component" value="Unassembled WGS sequence"/>
</dbReference>
<dbReference type="AlphaFoldDB" id="A6GAM1"/>
<reference evidence="2 3" key="1">
    <citation type="submission" date="2007-06" db="EMBL/GenBank/DDBJ databases">
        <authorList>
            <person name="Shimkets L."/>
            <person name="Ferriera S."/>
            <person name="Johnson J."/>
            <person name="Kravitz S."/>
            <person name="Beeson K."/>
            <person name="Sutton G."/>
            <person name="Rogers Y.-H."/>
            <person name="Friedman R."/>
            <person name="Frazier M."/>
            <person name="Venter J.C."/>
        </authorList>
    </citation>
    <scope>NUCLEOTIDE SEQUENCE [LARGE SCALE GENOMIC DNA]</scope>
    <source>
        <strain evidence="2 3">SIR-1</strain>
    </source>
</reference>
<dbReference type="Gene3D" id="1.25.40.10">
    <property type="entry name" value="Tetratricopeptide repeat domain"/>
    <property type="match status" value="1"/>
</dbReference>
<sequence>MVDFSERELDGLLHELGGAFDAPASPQPGDHARFQRQASRAARASRRVLGTPTVKVGIVALAFAAGVLGAKASEPGSLLAATSTPAQEPSAGSSWDAEEVVVGLGAEAQAPPIEAPVEASLEVESANTQVPTETEERRHVKPKPSPQAKASPGLSPASAAELLRRATQARRSGEAAKAVALYERLVAEFPDSREAALSLVARGKLELSRERPGAARLAFERYLGEQPEGVLAPEARVGVAESHALDGDPSKERAAWQAVVDHHPRSVYVGKARARLEALL</sequence>
<protein>
    <recommendedName>
        <fullName evidence="4">Outer membrane lipoprotein BamD-like domain-containing protein</fullName>
    </recommendedName>
</protein>
<organism evidence="2 3">
    <name type="scientific">Plesiocystis pacifica SIR-1</name>
    <dbReference type="NCBI Taxonomy" id="391625"/>
    <lineage>
        <taxon>Bacteria</taxon>
        <taxon>Pseudomonadati</taxon>
        <taxon>Myxococcota</taxon>
        <taxon>Polyangia</taxon>
        <taxon>Nannocystales</taxon>
        <taxon>Nannocystaceae</taxon>
        <taxon>Plesiocystis</taxon>
    </lineage>
</organism>
<evidence type="ECO:0000313" key="3">
    <source>
        <dbReference type="Proteomes" id="UP000005801"/>
    </source>
</evidence>